<dbReference type="EMBL" id="CP002905">
    <property type="protein sequence ID" value="AEP84956.1"/>
    <property type="molecule type" value="Genomic_DNA"/>
</dbReference>
<evidence type="ECO:0000313" key="1">
    <source>
        <dbReference type="EMBL" id="AEP84956.1"/>
    </source>
</evidence>
<dbReference type="HOGENOM" id="CLU_3229823_0_0_9"/>
<accession>G4NT43</accession>
<dbReference type="EMBL" id="CP002905">
    <property type="protein sequence ID" value="AEP85025.1"/>
    <property type="molecule type" value="Genomic_DNA"/>
</dbReference>
<gene>
    <name evidence="1" type="ordered locus">GYO_0215</name>
    <name evidence="2" type="ordered locus">GYO_0294</name>
</gene>
<protein>
    <submittedName>
        <fullName evidence="1">Uncharacterized protein</fullName>
    </submittedName>
</protein>
<proteinExistence type="predicted"/>
<dbReference type="KEGG" id="bst:GYO_0294"/>
<keyword evidence="3" id="KW-1185">Reference proteome</keyword>
<evidence type="ECO:0000313" key="3">
    <source>
        <dbReference type="Proteomes" id="UP000002651"/>
    </source>
</evidence>
<dbReference type="AlphaFoldDB" id="G4NT43"/>
<sequence>MRAIVTGNASGEIPLARKVLNRLSIFFAYLLGEIGGPQINKSE</sequence>
<reference evidence="1 3" key="1">
    <citation type="journal article" date="2012" name="J. Bacteriol.">
        <title>Whole-genome sequences of Bacillus subtilis and close relatives.</title>
        <authorList>
            <person name="Earl A.M."/>
            <person name="Eppinger M."/>
            <person name="Fricke W.F."/>
            <person name="Rosovitz M.J."/>
            <person name="Rasko D.A."/>
            <person name="Daugherty S."/>
            <person name="Losick R."/>
            <person name="Kolter R."/>
            <person name="Ravel J."/>
        </authorList>
    </citation>
    <scope>NUCLEOTIDE SEQUENCE [LARGE SCALE GENOMIC DNA]</scope>
    <source>
        <strain evidence="3">DSM 15029 / JCM 12233 / NBRC 101239 / NRRL B-23049 / TU-B-10</strain>
        <strain evidence="1">TU-B-10</strain>
    </source>
</reference>
<dbReference type="KEGG" id="bst:GYO_0215"/>
<name>G4NT43_BACS4</name>
<dbReference type="STRING" id="1052585.GYO_0215"/>
<dbReference type="Proteomes" id="UP000002651">
    <property type="component" value="Chromosome"/>
</dbReference>
<evidence type="ECO:0000313" key="2">
    <source>
        <dbReference type="EMBL" id="AEP85025.1"/>
    </source>
</evidence>
<organism evidence="1 3">
    <name type="scientific">Bacillus spizizenii (strain DSM 15029 / JCM 12233 / NBRC 101239 / NRRL B-23049 / TU-B-10)</name>
    <name type="common">Bacillus subtilis subsp. spizizenii</name>
    <dbReference type="NCBI Taxonomy" id="1052585"/>
    <lineage>
        <taxon>Bacteria</taxon>
        <taxon>Bacillati</taxon>
        <taxon>Bacillota</taxon>
        <taxon>Bacilli</taxon>
        <taxon>Bacillales</taxon>
        <taxon>Bacillaceae</taxon>
        <taxon>Bacillus</taxon>
    </lineage>
</organism>